<feature type="compositionally biased region" description="Low complexity" evidence="1">
    <location>
        <begin position="387"/>
        <end position="459"/>
    </location>
</feature>
<dbReference type="InterPro" id="IPR026894">
    <property type="entry name" value="DnaJ_X"/>
</dbReference>
<evidence type="ECO:0000256" key="1">
    <source>
        <dbReference type="SAM" id="MobiDB-lite"/>
    </source>
</evidence>
<evidence type="ECO:0000313" key="3">
    <source>
        <dbReference type="EMBL" id="GFR42214.1"/>
    </source>
</evidence>
<feature type="region of interest" description="Disordered" evidence="1">
    <location>
        <begin position="384"/>
        <end position="481"/>
    </location>
</feature>
<organism evidence="3 4">
    <name type="scientific">Astrephomene gubernaculifera</name>
    <dbReference type="NCBI Taxonomy" id="47775"/>
    <lineage>
        <taxon>Eukaryota</taxon>
        <taxon>Viridiplantae</taxon>
        <taxon>Chlorophyta</taxon>
        <taxon>core chlorophytes</taxon>
        <taxon>Chlorophyceae</taxon>
        <taxon>CS clade</taxon>
        <taxon>Chlamydomonadales</taxon>
        <taxon>Astrephomenaceae</taxon>
        <taxon>Astrephomene</taxon>
    </lineage>
</organism>
<feature type="compositionally biased region" description="Low complexity" evidence="1">
    <location>
        <begin position="469"/>
        <end position="481"/>
    </location>
</feature>
<evidence type="ECO:0000313" key="4">
    <source>
        <dbReference type="Proteomes" id="UP001054857"/>
    </source>
</evidence>
<feature type="region of interest" description="Disordered" evidence="1">
    <location>
        <begin position="1"/>
        <end position="25"/>
    </location>
</feature>
<sequence>MNAQTSGEPSGQDADPSASNEPQVNFSDVFSLRRPRDARAGLASGLKSIAKGVIGGAAGLVAAPIVGAHREGVTGFAKGLATGVVGAVVLPVTGVSVGAVQMVRGVINTPEAVSQSYGGKVWDEERREWVDKDMIVPIEATKGRGSKGGAGGSRPGAGEDYYAILQVPRDASADQIKKQYYLLARKYHPDKNPGDATAHDRFQKLGEAYQVLCNEQLRERYDAHGSEGLDVSFMDSGAFFGALFGSDLFEHLVGELLIAAAARNGGEITGPEAAREQLGRVQQLSVNLRAILKRYTQGDVEGFKLSMHEEAERLVRASFGETMLHTIGKVYDTQADIAAGGFFGGMAAKFRAQGDSVKSQFQAATAAMKVFAAQQKIEAWQKEQERQQAAAAASTAAEAGGKAPGASSSAGAANGDTAAGAATAPTAGTDAQVPTAPTSSAPPSTPAAAAPAPTAAAASTPPPAPGPTSGPSSPSGPSMEQLLERQRLEEAALPLMLEAMWAANVLDIQNTLKKVCRAVLFEEKVSRQELQARAAALKELGAIFMHARSPEAAGQTDARRQMEEALQRVVEKRAQQEGGGAAAAAAAEGGYGSDPEY</sequence>
<dbReference type="PROSITE" id="PS50076">
    <property type="entry name" value="DNAJ_2"/>
    <property type="match status" value="1"/>
</dbReference>
<dbReference type="AlphaFoldDB" id="A0AAD3HI60"/>
<dbReference type="SMART" id="SM00271">
    <property type="entry name" value="DnaJ"/>
    <property type="match status" value="1"/>
</dbReference>
<dbReference type="PROSITE" id="PS00636">
    <property type="entry name" value="DNAJ_1"/>
    <property type="match status" value="1"/>
</dbReference>
<proteinExistence type="predicted"/>
<dbReference type="InterPro" id="IPR052423">
    <property type="entry name" value="EMIR"/>
</dbReference>
<feature type="region of interest" description="Disordered" evidence="1">
    <location>
        <begin position="571"/>
        <end position="597"/>
    </location>
</feature>
<accession>A0AAD3HI60</accession>
<dbReference type="Pfam" id="PF14308">
    <property type="entry name" value="DnaJ-X"/>
    <property type="match status" value="1"/>
</dbReference>
<dbReference type="PANTHER" id="PTHR44094">
    <property type="entry name" value="DNAJ HEAT SHOCK N-TERMINAL DOMAIN-CONTAINING PROTEIN"/>
    <property type="match status" value="1"/>
</dbReference>
<dbReference type="EMBL" id="BMAR01000003">
    <property type="protein sequence ID" value="GFR42214.1"/>
    <property type="molecule type" value="Genomic_DNA"/>
</dbReference>
<feature type="domain" description="J" evidence="2">
    <location>
        <begin position="160"/>
        <end position="225"/>
    </location>
</feature>
<evidence type="ECO:0000259" key="2">
    <source>
        <dbReference type="PROSITE" id="PS50076"/>
    </source>
</evidence>
<dbReference type="CDD" id="cd06257">
    <property type="entry name" value="DnaJ"/>
    <property type="match status" value="1"/>
</dbReference>
<reference evidence="3 4" key="1">
    <citation type="journal article" date="2021" name="Sci. Rep.">
        <title>Genome sequencing of the multicellular alga Astrephomene provides insights into convergent evolution of germ-soma differentiation.</title>
        <authorList>
            <person name="Yamashita S."/>
            <person name="Yamamoto K."/>
            <person name="Matsuzaki R."/>
            <person name="Suzuki S."/>
            <person name="Yamaguchi H."/>
            <person name="Hirooka S."/>
            <person name="Minakuchi Y."/>
            <person name="Miyagishima S."/>
            <person name="Kawachi M."/>
            <person name="Toyoda A."/>
            <person name="Nozaki H."/>
        </authorList>
    </citation>
    <scope>NUCLEOTIDE SEQUENCE [LARGE SCALE GENOMIC DNA]</scope>
    <source>
        <strain evidence="3 4">NIES-4017</strain>
    </source>
</reference>
<comment type="caution">
    <text evidence="3">The sequence shown here is derived from an EMBL/GenBank/DDBJ whole genome shotgun (WGS) entry which is preliminary data.</text>
</comment>
<dbReference type="Gene3D" id="1.10.287.110">
    <property type="entry name" value="DnaJ domain"/>
    <property type="match status" value="1"/>
</dbReference>
<dbReference type="PRINTS" id="PR00625">
    <property type="entry name" value="JDOMAIN"/>
</dbReference>
<dbReference type="InterPro" id="IPR018253">
    <property type="entry name" value="DnaJ_domain_CS"/>
</dbReference>
<protein>
    <recommendedName>
        <fullName evidence="2">J domain-containing protein</fullName>
    </recommendedName>
</protein>
<keyword evidence="4" id="KW-1185">Reference proteome</keyword>
<dbReference type="InterPro" id="IPR036869">
    <property type="entry name" value="J_dom_sf"/>
</dbReference>
<dbReference type="Pfam" id="PF00226">
    <property type="entry name" value="DnaJ"/>
    <property type="match status" value="1"/>
</dbReference>
<dbReference type="Proteomes" id="UP001054857">
    <property type="component" value="Unassembled WGS sequence"/>
</dbReference>
<dbReference type="InterPro" id="IPR001623">
    <property type="entry name" value="DnaJ_domain"/>
</dbReference>
<dbReference type="PANTHER" id="PTHR44094:SF8">
    <property type="entry name" value="DNAJ HEAT SHOCK N-TERMINAL DOMAIN-CONTAINING PROTEIN-RELATED"/>
    <property type="match status" value="1"/>
</dbReference>
<gene>
    <name evidence="3" type="ORF">Agub_g3105</name>
</gene>
<dbReference type="SUPFAM" id="SSF46565">
    <property type="entry name" value="Chaperone J-domain"/>
    <property type="match status" value="1"/>
</dbReference>
<name>A0AAD3HI60_9CHLO</name>